<dbReference type="Proteomes" id="UP000183508">
    <property type="component" value="Unassembled WGS sequence"/>
</dbReference>
<gene>
    <name evidence="2" type="ORF">SAMN05421543_103119</name>
</gene>
<accession>A0A1I7GXK4</accession>
<keyword evidence="1" id="KW-0812">Transmembrane</keyword>
<sequence length="204" mass="22795">MSKRTYVIVTLLINGALPWLLYVWLSNYMSSLSALSIATIIPLVDTLYHLLRHRKFDAFGSLMLFTLVLTIAVVALGGSEKLLLIRESLITGAVGLVFLLSLLFARPIMFYLAMRFAGSPDFAGNWQFGYFRFVLRLMTLVWGVILVAEAAVKVFLVFQLSTAQFLAVSNFILYGFIGAAILWTVAYRRKSAKRLAEIKLAAQA</sequence>
<evidence type="ECO:0000256" key="1">
    <source>
        <dbReference type="SAM" id="Phobius"/>
    </source>
</evidence>
<evidence type="ECO:0000313" key="2">
    <source>
        <dbReference type="EMBL" id="SFU53179.1"/>
    </source>
</evidence>
<name>A0A1I7GXK4_9BACL</name>
<feature type="transmembrane region" description="Helical" evidence="1">
    <location>
        <begin position="133"/>
        <end position="158"/>
    </location>
</feature>
<keyword evidence="3" id="KW-1185">Reference proteome</keyword>
<evidence type="ECO:0008006" key="4">
    <source>
        <dbReference type="Google" id="ProtNLM"/>
    </source>
</evidence>
<feature type="transmembrane region" description="Helical" evidence="1">
    <location>
        <begin position="89"/>
        <end position="112"/>
    </location>
</feature>
<feature type="transmembrane region" description="Helical" evidence="1">
    <location>
        <begin position="164"/>
        <end position="185"/>
    </location>
</feature>
<dbReference type="OrthoDB" id="7062026at2"/>
<dbReference type="AlphaFoldDB" id="A0A1I7GXK4"/>
<dbReference type="STRING" id="392015.SAMN05421543_103119"/>
<dbReference type="RefSeq" id="WP_074949965.1">
    <property type="nucleotide sequence ID" value="NZ_FPBV01000003.1"/>
</dbReference>
<feature type="transmembrane region" description="Helical" evidence="1">
    <location>
        <begin position="58"/>
        <end position="77"/>
    </location>
</feature>
<dbReference type="NCBIfam" id="NF041646">
    <property type="entry name" value="VC0807_fam"/>
    <property type="match status" value="1"/>
</dbReference>
<dbReference type="EMBL" id="FPBV01000003">
    <property type="protein sequence ID" value="SFU53179.1"/>
    <property type="molecule type" value="Genomic_DNA"/>
</dbReference>
<keyword evidence="1" id="KW-0472">Membrane</keyword>
<keyword evidence="1" id="KW-1133">Transmembrane helix</keyword>
<feature type="transmembrane region" description="Helical" evidence="1">
    <location>
        <begin position="31"/>
        <end position="51"/>
    </location>
</feature>
<feature type="transmembrane region" description="Helical" evidence="1">
    <location>
        <begin position="7"/>
        <end position="25"/>
    </location>
</feature>
<proteinExistence type="predicted"/>
<evidence type="ECO:0000313" key="3">
    <source>
        <dbReference type="Proteomes" id="UP000183508"/>
    </source>
</evidence>
<reference evidence="3" key="1">
    <citation type="submission" date="2016-10" db="EMBL/GenBank/DDBJ databases">
        <authorList>
            <person name="Varghese N."/>
        </authorList>
    </citation>
    <scope>NUCLEOTIDE SEQUENCE [LARGE SCALE GENOMIC DNA]</scope>
    <source>
        <strain evidence="3">DSM 17980</strain>
    </source>
</reference>
<protein>
    <recommendedName>
        <fullName evidence="4">Intracellular septation protein A</fullName>
    </recommendedName>
</protein>
<organism evidence="2 3">
    <name type="scientific">Alicyclobacillus macrosporangiidus</name>
    <dbReference type="NCBI Taxonomy" id="392015"/>
    <lineage>
        <taxon>Bacteria</taxon>
        <taxon>Bacillati</taxon>
        <taxon>Bacillota</taxon>
        <taxon>Bacilli</taxon>
        <taxon>Bacillales</taxon>
        <taxon>Alicyclobacillaceae</taxon>
        <taxon>Alicyclobacillus</taxon>
    </lineage>
</organism>